<keyword evidence="2" id="KW-1185">Reference proteome</keyword>
<gene>
    <name evidence="1" type="ORF">LFA_3368</name>
</gene>
<dbReference type="EMBL" id="LN614827">
    <property type="protein sequence ID" value="CEG58700.1"/>
    <property type="molecule type" value="Genomic_DNA"/>
</dbReference>
<dbReference type="OrthoDB" id="5651004at2"/>
<dbReference type="RefSeq" id="WP_045096959.1">
    <property type="nucleotide sequence ID" value="NZ_LN614827.1"/>
</dbReference>
<dbReference type="HOGENOM" id="CLU_421385_0_0_6"/>
<dbReference type="AlphaFoldDB" id="A0A098G9M8"/>
<accession>A0A098G9M8</accession>
<dbReference type="Proteomes" id="UP000032430">
    <property type="component" value="Chromosome I"/>
</dbReference>
<evidence type="ECO:0000313" key="2">
    <source>
        <dbReference type="Proteomes" id="UP000032430"/>
    </source>
</evidence>
<reference evidence="2" key="1">
    <citation type="submission" date="2014-09" db="EMBL/GenBank/DDBJ databases">
        <authorList>
            <person name="Gomez-Valero L."/>
        </authorList>
    </citation>
    <scope>NUCLEOTIDE SEQUENCE [LARGE SCALE GENOMIC DNA]</scope>
    <source>
        <strain evidence="2">ATCC700992</strain>
    </source>
</reference>
<organism evidence="1 2">
    <name type="scientific">Legionella fallonii LLAP-10</name>
    <dbReference type="NCBI Taxonomy" id="1212491"/>
    <lineage>
        <taxon>Bacteria</taxon>
        <taxon>Pseudomonadati</taxon>
        <taxon>Pseudomonadota</taxon>
        <taxon>Gammaproteobacteria</taxon>
        <taxon>Legionellales</taxon>
        <taxon>Legionellaceae</taxon>
        <taxon>Legionella</taxon>
    </lineage>
</organism>
<evidence type="ECO:0000313" key="1">
    <source>
        <dbReference type="EMBL" id="CEG58700.1"/>
    </source>
</evidence>
<dbReference type="KEGG" id="lfa:LFA_3368"/>
<sequence>MKRITIQKALEEYDSNKGYGRTLLKEEPHIKELRSFYEELTEDNLSSSSLLKLALILIGKNTRTDTTESGKTFKGLVNRLGGYEALDILNAAHQITEDNVAFLEKHPTKAKALAPIVVSISKNTKISFVKKIFCAMEKMKKPQELIAVFEELELMSRTENSHFFIDALSLLNKHNLNSDEVIPLLKETEHIIIIHKILETLAERNPSLITLPNLINILKIKKIHTFHGLFKNLPPDQKSLDRLFQTNDTLAQSYWCKDILINFKEAGWDPHPFLETILGKEINGLELKRAITKLIELKLKPERLPLILHTLVTHSNESTIVMDAVETLHKEGLDEHFLKLTFEVPQFSNKVATAFVTLQKEQCYNATTQVYVCSNPEYAADLAQFWVQFSKVECVNQTPRETMLQQPQCAAYTAEVIEFLRQHKHHSEKNIIAICNAKLTSNTLLNMLKIMNEAKILDQTSLNMLLPRLSFIKTLYSGIQCLAYGEKLDSFNFDTLISDPVNAVALAENLGGKSYPTGNNFLKNRGAQDFITILRNTQILCQGHQKGLFFPEMSAKQQRDIKKEGHIEAQKEILVKIAQHSGNGELEKETEHNIAQESYSSFFNT</sequence>
<name>A0A098G9M8_9GAMM</name>
<proteinExistence type="predicted"/>
<protein>
    <submittedName>
        <fullName evidence="1">Uncharacterized protein</fullName>
    </submittedName>
</protein>